<dbReference type="OMA" id="NIEHQVL"/>
<reference evidence="4" key="2">
    <citation type="submission" date="2022-06" db="UniProtKB">
        <authorList>
            <consortium name="EnsemblMetazoa"/>
        </authorList>
    </citation>
    <scope>IDENTIFICATION</scope>
</reference>
<proteinExistence type="inferred from homology"/>
<dbReference type="RefSeq" id="XP_001945899.1">
    <property type="nucleotide sequence ID" value="XM_001945864.4"/>
</dbReference>
<dbReference type="Proteomes" id="UP000007819">
    <property type="component" value="Chromosome X"/>
</dbReference>
<dbReference type="OrthoDB" id="10253408at2759"/>
<feature type="chain" id="PRO_5035735018" description="Peptidase C1A papain C-terminal domain-containing protein" evidence="2">
    <location>
        <begin position="21"/>
        <end position="308"/>
    </location>
</feature>
<evidence type="ECO:0000313" key="4">
    <source>
        <dbReference type="EnsemblMetazoa" id="XP_001945899.1"/>
    </source>
</evidence>
<keyword evidence="2" id="KW-0732">Signal</keyword>
<sequence length="308" mass="34959">MAKILFLVSIMLLGPYITEQSKLSKGDVETNTLEFFLEKSKVEAATKSKIMYKTRNPKYVIDNRDYKEFDARKRWPKCKTIGEVHNEGNFALGWAYAVAGVLADRTCIATNGGYNKLLSTEELISCSGIKENNGSVPSERSIWEYLKSHGVVSGGKYNSNDGCQPFKFPPIANIPKHLHKHTCDDHCYGNSTINYNHDHVRVRNYYTIRTRDIQKEVQTYGPVVVRFMVCDDFFLYKSGVYAKSDKAKGIRTQYAKLIGWGVENGVDYWLVINSWGHEWGQKGLFKIKSGTNQCGVESFVYAGLPEIK</sequence>
<dbReference type="SUPFAM" id="SSF54001">
    <property type="entry name" value="Cysteine proteinases"/>
    <property type="match status" value="1"/>
</dbReference>
<evidence type="ECO:0000259" key="3">
    <source>
        <dbReference type="SMART" id="SM00645"/>
    </source>
</evidence>
<comment type="similarity">
    <text evidence="1">Belongs to the peptidase C1 family.</text>
</comment>
<organism evidence="4 5">
    <name type="scientific">Acyrthosiphon pisum</name>
    <name type="common">Pea aphid</name>
    <dbReference type="NCBI Taxonomy" id="7029"/>
    <lineage>
        <taxon>Eukaryota</taxon>
        <taxon>Metazoa</taxon>
        <taxon>Ecdysozoa</taxon>
        <taxon>Arthropoda</taxon>
        <taxon>Hexapoda</taxon>
        <taxon>Insecta</taxon>
        <taxon>Pterygota</taxon>
        <taxon>Neoptera</taxon>
        <taxon>Paraneoptera</taxon>
        <taxon>Hemiptera</taxon>
        <taxon>Sternorrhyncha</taxon>
        <taxon>Aphidomorpha</taxon>
        <taxon>Aphidoidea</taxon>
        <taxon>Aphididae</taxon>
        <taxon>Macrosiphini</taxon>
        <taxon>Acyrthosiphon</taxon>
    </lineage>
</organism>
<dbReference type="GO" id="GO:0006508">
    <property type="term" value="P:proteolysis"/>
    <property type="evidence" value="ECO:0007669"/>
    <property type="project" value="InterPro"/>
</dbReference>
<evidence type="ECO:0000256" key="1">
    <source>
        <dbReference type="ARBA" id="ARBA00008455"/>
    </source>
</evidence>
<dbReference type="Pfam" id="PF00112">
    <property type="entry name" value="Peptidase_C1"/>
    <property type="match status" value="1"/>
</dbReference>
<dbReference type="SMART" id="SM00645">
    <property type="entry name" value="Pept_C1"/>
    <property type="match status" value="1"/>
</dbReference>
<protein>
    <recommendedName>
        <fullName evidence="3">Peptidase C1A papain C-terminal domain-containing protein</fullName>
    </recommendedName>
</protein>
<feature type="domain" description="Peptidase C1A papain C-terminal" evidence="3">
    <location>
        <begin position="65"/>
        <end position="304"/>
    </location>
</feature>
<dbReference type="Gene3D" id="3.90.70.10">
    <property type="entry name" value="Cysteine proteinases"/>
    <property type="match status" value="1"/>
</dbReference>
<name>A0A8R1VZV6_ACYPI</name>
<dbReference type="KEGG" id="api:100159094"/>
<dbReference type="InterPro" id="IPR038765">
    <property type="entry name" value="Papain-like_cys_pep_sf"/>
</dbReference>
<dbReference type="GeneID" id="100159094"/>
<dbReference type="AlphaFoldDB" id="A0A8R1VZV6"/>
<evidence type="ECO:0000256" key="2">
    <source>
        <dbReference type="SAM" id="SignalP"/>
    </source>
</evidence>
<keyword evidence="5" id="KW-1185">Reference proteome</keyword>
<dbReference type="GO" id="GO:0008234">
    <property type="term" value="F:cysteine-type peptidase activity"/>
    <property type="evidence" value="ECO:0007669"/>
    <property type="project" value="InterPro"/>
</dbReference>
<dbReference type="InterPro" id="IPR000668">
    <property type="entry name" value="Peptidase_C1A_C"/>
</dbReference>
<feature type="signal peptide" evidence="2">
    <location>
        <begin position="1"/>
        <end position="20"/>
    </location>
</feature>
<evidence type="ECO:0000313" key="5">
    <source>
        <dbReference type="Proteomes" id="UP000007819"/>
    </source>
</evidence>
<dbReference type="InterPro" id="IPR013128">
    <property type="entry name" value="Peptidase_C1A"/>
</dbReference>
<dbReference type="EnsemblMetazoa" id="XM_001945864.5">
    <property type="protein sequence ID" value="XP_001945899.1"/>
    <property type="gene ID" value="LOC100159094"/>
</dbReference>
<reference evidence="5" key="1">
    <citation type="submission" date="2010-06" db="EMBL/GenBank/DDBJ databases">
        <authorList>
            <person name="Jiang H."/>
            <person name="Abraham K."/>
            <person name="Ali S."/>
            <person name="Alsbrooks S.L."/>
            <person name="Anim B.N."/>
            <person name="Anosike U.S."/>
            <person name="Attaway T."/>
            <person name="Bandaranaike D.P."/>
            <person name="Battles P.K."/>
            <person name="Bell S.N."/>
            <person name="Bell A.V."/>
            <person name="Beltran B."/>
            <person name="Bickham C."/>
            <person name="Bustamante Y."/>
            <person name="Caleb T."/>
            <person name="Canada A."/>
            <person name="Cardenas V."/>
            <person name="Carter K."/>
            <person name="Chacko J."/>
            <person name="Chandrabose M.N."/>
            <person name="Chavez D."/>
            <person name="Chavez A."/>
            <person name="Chen L."/>
            <person name="Chu H.-S."/>
            <person name="Claassen K.J."/>
            <person name="Cockrell R."/>
            <person name="Collins M."/>
            <person name="Cooper J.A."/>
            <person name="Cree A."/>
            <person name="Curry S.M."/>
            <person name="Da Y."/>
            <person name="Dao M.D."/>
            <person name="Das B."/>
            <person name="Davila M.-L."/>
            <person name="Davy-Carroll L."/>
            <person name="Denson S."/>
            <person name="Dinh H."/>
            <person name="Ebong V.E."/>
            <person name="Edwards J.R."/>
            <person name="Egan A."/>
            <person name="El-Daye J."/>
            <person name="Escobedo L."/>
            <person name="Fernandez S."/>
            <person name="Fernando P.R."/>
            <person name="Flagg N."/>
            <person name="Forbes L.D."/>
            <person name="Fowler R.G."/>
            <person name="Fu Q."/>
            <person name="Gabisi R.A."/>
            <person name="Ganer J."/>
            <person name="Garbino Pronczuk A."/>
            <person name="Garcia R.M."/>
            <person name="Garner T."/>
            <person name="Garrett T.E."/>
            <person name="Gonzalez D.A."/>
            <person name="Hamid H."/>
            <person name="Hawkins E.S."/>
            <person name="Hirani K."/>
            <person name="Hogues M.E."/>
            <person name="Hollins B."/>
            <person name="Hsiao C.-H."/>
            <person name="Jabil R."/>
            <person name="James M.L."/>
            <person name="Jhangiani S.N."/>
            <person name="Johnson B."/>
            <person name="Johnson Q."/>
            <person name="Joshi V."/>
            <person name="Kalu J.B."/>
            <person name="Kam C."/>
            <person name="Kashfia A."/>
            <person name="Keebler J."/>
            <person name="Kisamo H."/>
            <person name="Kovar C.L."/>
            <person name="Lago L.A."/>
            <person name="Lai C.-Y."/>
            <person name="Laidlaw J."/>
            <person name="Lara F."/>
            <person name="Le T.-K."/>
            <person name="Lee S.L."/>
            <person name="Legall F.H."/>
            <person name="Lemon S.J."/>
            <person name="Lewis L.R."/>
            <person name="Li B."/>
            <person name="Liu Y."/>
            <person name="Liu Y.-S."/>
            <person name="Lopez J."/>
            <person name="Lozado R.J."/>
            <person name="Lu J."/>
            <person name="Madu R.C."/>
            <person name="Maheshwari M."/>
            <person name="Maheshwari R."/>
            <person name="Malloy K."/>
            <person name="Martinez E."/>
            <person name="Mathew T."/>
            <person name="Mercado I.C."/>
            <person name="Mercado C."/>
            <person name="Meyer B."/>
            <person name="Montgomery K."/>
            <person name="Morgan M.B."/>
            <person name="Munidasa M."/>
            <person name="Nazareth L.V."/>
            <person name="Nelson J."/>
            <person name="Ng B.M."/>
            <person name="Nguyen N.B."/>
            <person name="Nguyen P.Q."/>
            <person name="Nguyen T."/>
            <person name="Obregon M."/>
            <person name="Okwuonu G.O."/>
            <person name="Onwere C.G."/>
            <person name="Orozco G."/>
            <person name="Parra A."/>
            <person name="Patel S."/>
            <person name="Patil S."/>
            <person name="Perez A."/>
            <person name="Perez Y."/>
            <person name="Pham C."/>
            <person name="Primus E.L."/>
            <person name="Pu L.-L."/>
            <person name="Puazo M."/>
            <person name="Qin X."/>
            <person name="Quiroz J.B."/>
            <person name="Reese J."/>
            <person name="Richards S."/>
            <person name="Rives C.M."/>
            <person name="Robberts R."/>
            <person name="Ruiz S.J."/>
            <person name="Ruiz M.J."/>
            <person name="Santibanez J."/>
            <person name="Schneider B.W."/>
            <person name="Sisson I."/>
            <person name="Smith M."/>
            <person name="Sodergren E."/>
            <person name="Song X.-Z."/>
            <person name="Song B.B."/>
            <person name="Summersgill H."/>
            <person name="Thelus R."/>
            <person name="Thornton R.D."/>
            <person name="Trejos Z.Y."/>
            <person name="Usmani K."/>
            <person name="Vattathil S."/>
            <person name="Villasana D."/>
            <person name="Walker D.L."/>
            <person name="Wang S."/>
            <person name="Wang K."/>
            <person name="White C.S."/>
            <person name="Williams A.C."/>
            <person name="Williamson J."/>
            <person name="Wilson K."/>
            <person name="Woghiren I.O."/>
            <person name="Woodworth J.R."/>
            <person name="Worley K.C."/>
            <person name="Wright R.A."/>
            <person name="Wu W."/>
            <person name="Young L."/>
            <person name="Zhang L."/>
            <person name="Zhang J."/>
            <person name="Zhu Y."/>
            <person name="Muzny D.M."/>
            <person name="Weinstock G."/>
            <person name="Gibbs R.A."/>
        </authorList>
    </citation>
    <scope>NUCLEOTIDE SEQUENCE [LARGE SCALE GENOMIC DNA]</scope>
    <source>
        <strain evidence="5">LSR1</strain>
    </source>
</reference>
<accession>A0A8R1VZV6</accession>
<dbReference type="PANTHER" id="PTHR12411">
    <property type="entry name" value="CYSTEINE PROTEASE FAMILY C1-RELATED"/>
    <property type="match status" value="1"/>
</dbReference>